<evidence type="ECO:0000256" key="5">
    <source>
        <dbReference type="ARBA" id="ARBA00023136"/>
    </source>
</evidence>
<keyword evidence="5" id="KW-0472">Membrane</keyword>
<dbReference type="NCBIfam" id="NF041549">
    <property type="entry name" value="PssD"/>
    <property type="match status" value="1"/>
</dbReference>
<dbReference type="GO" id="GO:0004577">
    <property type="term" value="F:N-acetylglucosaminyldiphosphodolichol N-acetylglucosaminyltransferase activity"/>
    <property type="evidence" value="ECO:0007669"/>
    <property type="project" value="TreeGrafter"/>
</dbReference>
<dbReference type="PANTHER" id="PTHR12154:SF4">
    <property type="entry name" value="UDP-N-ACETYLGLUCOSAMINE TRANSFERASE SUBUNIT ALG14 HOMOLOG"/>
    <property type="match status" value="1"/>
</dbReference>
<evidence type="ECO:0000256" key="4">
    <source>
        <dbReference type="ARBA" id="ARBA00022989"/>
    </source>
</evidence>
<dbReference type="PANTHER" id="PTHR12154">
    <property type="entry name" value="GLYCOSYL TRANSFERASE-RELATED"/>
    <property type="match status" value="1"/>
</dbReference>
<evidence type="ECO:0000256" key="2">
    <source>
        <dbReference type="ARBA" id="ARBA00022692"/>
    </source>
</evidence>
<name>A0A223V4W9_9FLAO</name>
<protein>
    <submittedName>
        <fullName evidence="6">Polysaccharide biosynthesis protein</fullName>
    </submittedName>
</protein>
<dbReference type="Proteomes" id="UP000215244">
    <property type="component" value="Chromosome"/>
</dbReference>
<dbReference type="EMBL" id="CP022957">
    <property type="protein sequence ID" value="ASV30180.1"/>
    <property type="molecule type" value="Genomic_DNA"/>
</dbReference>
<keyword evidence="2" id="KW-0812">Transmembrane</keyword>
<evidence type="ECO:0000313" key="6">
    <source>
        <dbReference type="EMBL" id="ASV30180.1"/>
    </source>
</evidence>
<reference evidence="6 7" key="1">
    <citation type="submission" date="2017-08" db="EMBL/GenBank/DDBJ databases">
        <title>The complete genome sequence of Maribacter sp. B1, isolated from deep-sea sediment.</title>
        <authorList>
            <person name="Wu Y.-H."/>
            <person name="Cheng H."/>
            <person name="Xu X.-W."/>
        </authorList>
    </citation>
    <scope>NUCLEOTIDE SEQUENCE [LARGE SCALE GENOMIC DNA]</scope>
    <source>
        <strain evidence="6 7">B1</strain>
    </source>
</reference>
<keyword evidence="3" id="KW-0256">Endoplasmic reticulum</keyword>
<accession>A0A223V4W9</accession>
<organism evidence="6 7">
    <name type="scientific">Maribacter cobaltidurans</name>
    <dbReference type="NCBI Taxonomy" id="1178778"/>
    <lineage>
        <taxon>Bacteria</taxon>
        <taxon>Pseudomonadati</taxon>
        <taxon>Bacteroidota</taxon>
        <taxon>Flavobacteriia</taxon>
        <taxon>Flavobacteriales</taxon>
        <taxon>Flavobacteriaceae</taxon>
        <taxon>Maribacter</taxon>
    </lineage>
</organism>
<dbReference type="GO" id="GO:0006488">
    <property type="term" value="P:dolichol-linked oligosaccharide biosynthetic process"/>
    <property type="evidence" value="ECO:0007669"/>
    <property type="project" value="InterPro"/>
</dbReference>
<dbReference type="KEGG" id="marb:CJ263_08075"/>
<dbReference type="AlphaFoldDB" id="A0A223V4W9"/>
<evidence type="ECO:0000313" key="7">
    <source>
        <dbReference type="Proteomes" id="UP000215244"/>
    </source>
</evidence>
<proteinExistence type="predicted"/>
<dbReference type="Pfam" id="PF08660">
    <property type="entry name" value="Alg14"/>
    <property type="match status" value="1"/>
</dbReference>
<sequence length="154" mass="17823">MKILFVSSLGGHLEQLLSLKPTMEQYESYIITEENSSTLKLKEKHSNISFIPYISRSNYLSFAWSFISIIYHSIIHFYKIKPEVIITTGSGCVLPICLIGKIHGKKIIFIETFSRVHSKTLTGRICYYLADVFIVQWEELKKLYPKSIYNGSIY</sequence>
<comment type="subcellular location">
    <subcellularLocation>
        <location evidence="1">Endoplasmic reticulum membrane</location>
        <topology evidence="1">Single-pass membrane protein</topology>
    </subcellularLocation>
</comment>
<keyword evidence="7" id="KW-1185">Reference proteome</keyword>
<dbReference type="RefSeq" id="WP_094996800.1">
    <property type="nucleotide sequence ID" value="NZ_BMJL01000002.1"/>
</dbReference>
<evidence type="ECO:0000256" key="1">
    <source>
        <dbReference type="ARBA" id="ARBA00004389"/>
    </source>
</evidence>
<gene>
    <name evidence="6" type="ORF">CJ263_08075</name>
</gene>
<evidence type="ECO:0000256" key="3">
    <source>
        <dbReference type="ARBA" id="ARBA00022824"/>
    </source>
</evidence>
<dbReference type="Gene3D" id="3.40.50.2000">
    <property type="entry name" value="Glycogen Phosphorylase B"/>
    <property type="match status" value="1"/>
</dbReference>
<dbReference type="SUPFAM" id="SSF53756">
    <property type="entry name" value="UDP-Glycosyltransferase/glycogen phosphorylase"/>
    <property type="match status" value="1"/>
</dbReference>
<dbReference type="InterPro" id="IPR013969">
    <property type="entry name" value="Oligosacch_biosynth_Alg14"/>
</dbReference>
<keyword evidence="4" id="KW-1133">Transmembrane helix</keyword>
<dbReference type="OrthoDB" id="555447at2"/>